<evidence type="ECO:0008006" key="3">
    <source>
        <dbReference type="Google" id="ProtNLM"/>
    </source>
</evidence>
<comment type="caution">
    <text evidence="1">The sequence shown here is derived from an EMBL/GenBank/DDBJ whole genome shotgun (WGS) entry which is preliminary data.</text>
</comment>
<proteinExistence type="predicted"/>
<name>A0ABP8BU11_9ACTN</name>
<protein>
    <recommendedName>
        <fullName evidence="3">TubC N-terminal docking domain-containing protein</fullName>
    </recommendedName>
</protein>
<sequence>MTDQIVLNVVKRGAVLPVTRDALLEAGVIEPTPAERAEMDRAAAEHQRREAARAAQLAVVLEQLAALGDPLARAVLDLHTRDTFGECQGCDFGGGEGEPPEWPCRTVETVAAHHGIDLALDVRGD</sequence>
<dbReference type="Proteomes" id="UP001501710">
    <property type="component" value="Unassembled WGS sequence"/>
</dbReference>
<evidence type="ECO:0000313" key="1">
    <source>
        <dbReference type="EMBL" id="GAA4226025.1"/>
    </source>
</evidence>
<dbReference type="RefSeq" id="WP_344890321.1">
    <property type="nucleotide sequence ID" value="NZ_BAABAS010000004.1"/>
</dbReference>
<keyword evidence="2" id="KW-1185">Reference proteome</keyword>
<evidence type="ECO:0000313" key="2">
    <source>
        <dbReference type="Proteomes" id="UP001501710"/>
    </source>
</evidence>
<dbReference type="EMBL" id="BAABAS010000004">
    <property type="protein sequence ID" value="GAA4226025.1"/>
    <property type="molecule type" value="Genomic_DNA"/>
</dbReference>
<gene>
    <name evidence="1" type="ORF">GCM10022254_09580</name>
</gene>
<organism evidence="1 2">
    <name type="scientific">Actinomadura meridiana</name>
    <dbReference type="NCBI Taxonomy" id="559626"/>
    <lineage>
        <taxon>Bacteria</taxon>
        <taxon>Bacillati</taxon>
        <taxon>Actinomycetota</taxon>
        <taxon>Actinomycetes</taxon>
        <taxon>Streptosporangiales</taxon>
        <taxon>Thermomonosporaceae</taxon>
        <taxon>Actinomadura</taxon>
    </lineage>
</organism>
<accession>A0ABP8BU11</accession>
<reference evidence="2" key="1">
    <citation type="journal article" date="2019" name="Int. J. Syst. Evol. Microbiol.">
        <title>The Global Catalogue of Microorganisms (GCM) 10K type strain sequencing project: providing services to taxonomists for standard genome sequencing and annotation.</title>
        <authorList>
            <consortium name="The Broad Institute Genomics Platform"/>
            <consortium name="The Broad Institute Genome Sequencing Center for Infectious Disease"/>
            <person name="Wu L."/>
            <person name="Ma J."/>
        </authorList>
    </citation>
    <scope>NUCLEOTIDE SEQUENCE [LARGE SCALE GENOMIC DNA]</scope>
    <source>
        <strain evidence="2">JCM 17440</strain>
    </source>
</reference>